<accession>A0AAV6S3K7</accession>
<gene>
    <name evidence="2" type="ORF">JOB18_019794</name>
</gene>
<dbReference type="Proteomes" id="UP000693946">
    <property type="component" value="Linkage Group LG15"/>
</dbReference>
<dbReference type="AlphaFoldDB" id="A0AAV6S3K7"/>
<organism evidence="2 3">
    <name type="scientific">Solea senegalensis</name>
    <name type="common">Senegalese sole</name>
    <dbReference type="NCBI Taxonomy" id="28829"/>
    <lineage>
        <taxon>Eukaryota</taxon>
        <taxon>Metazoa</taxon>
        <taxon>Chordata</taxon>
        <taxon>Craniata</taxon>
        <taxon>Vertebrata</taxon>
        <taxon>Euteleostomi</taxon>
        <taxon>Actinopterygii</taxon>
        <taxon>Neopterygii</taxon>
        <taxon>Teleostei</taxon>
        <taxon>Neoteleostei</taxon>
        <taxon>Acanthomorphata</taxon>
        <taxon>Carangaria</taxon>
        <taxon>Pleuronectiformes</taxon>
        <taxon>Pleuronectoidei</taxon>
        <taxon>Soleidae</taxon>
        <taxon>Solea</taxon>
    </lineage>
</organism>
<evidence type="ECO:0000256" key="1">
    <source>
        <dbReference type="SAM" id="MobiDB-lite"/>
    </source>
</evidence>
<sequence length="105" mass="12171">MNSEKNSKAAAEREKEFSVGENAERNQSDVVRKETLNVSDECTRDANVSTEHSLRTFINDIWQRGTLDAYAVSVVLRRGYVFATTTIVKRNIHKYVMKEQCRHYQ</sequence>
<feature type="region of interest" description="Disordered" evidence="1">
    <location>
        <begin position="1"/>
        <end position="30"/>
    </location>
</feature>
<comment type="caution">
    <text evidence="2">The sequence shown here is derived from an EMBL/GenBank/DDBJ whole genome shotgun (WGS) entry which is preliminary data.</text>
</comment>
<protein>
    <submittedName>
        <fullName evidence="2">Uncharacterized protein</fullName>
    </submittedName>
</protein>
<evidence type="ECO:0000313" key="3">
    <source>
        <dbReference type="Proteomes" id="UP000693946"/>
    </source>
</evidence>
<evidence type="ECO:0000313" key="2">
    <source>
        <dbReference type="EMBL" id="KAG7512094.1"/>
    </source>
</evidence>
<dbReference type="EMBL" id="JAGKHQ010000007">
    <property type="protein sequence ID" value="KAG7512094.1"/>
    <property type="molecule type" value="Genomic_DNA"/>
</dbReference>
<keyword evidence="3" id="KW-1185">Reference proteome</keyword>
<proteinExistence type="predicted"/>
<name>A0AAV6S3K7_SOLSE</name>
<reference evidence="2 3" key="1">
    <citation type="journal article" date="2021" name="Sci. Rep.">
        <title>Chromosome anchoring in Senegalese sole (Solea senegalensis) reveals sex-associated markers and genome rearrangements in flatfish.</title>
        <authorList>
            <person name="Guerrero-Cozar I."/>
            <person name="Gomez-Garrido J."/>
            <person name="Berbel C."/>
            <person name="Martinez-Blanch J.F."/>
            <person name="Alioto T."/>
            <person name="Claros M.G."/>
            <person name="Gagnaire P.A."/>
            <person name="Manchado M."/>
        </authorList>
    </citation>
    <scope>NUCLEOTIDE SEQUENCE [LARGE SCALE GENOMIC DNA]</scope>
    <source>
        <strain evidence="2">Sse05_10M</strain>
    </source>
</reference>